<dbReference type="EMBL" id="DXGH01000039">
    <property type="protein sequence ID" value="HIW81348.1"/>
    <property type="molecule type" value="Genomic_DNA"/>
</dbReference>
<organism evidence="1 2">
    <name type="scientific">Candidatus Acetatifactor stercoripullorum</name>
    <dbReference type="NCBI Taxonomy" id="2838414"/>
    <lineage>
        <taxon>Bacteria</taxon>
        <taxon>Bacillati</taxon>
        <taxon>Bacillota</taxon>
        <taxon>Clostridia</taxon>
        <taxon>Lachnospirales</taxon>
        <taxon>Lachnospiraceae</taxon>
        <taxon>Acetatifactor</taxon>
    </lineage>
</organism>
<accession>A0A9D1R4H6</accession>
<name>A0A9D1R4H6_9FIRM</name>
<comment type="caution">
    <text evidence="1">The sequence shown here is derived from an EMBL/GenBank/DDBJ whole genome shotgun (WGS) entry which is preliminary data.</text>
</comment>
<evidence type="ECO:0000313" key="1">
    <source>
        <dbReference type="EMBL" id="HIW81348.1"/>
    </source>
</evidence>
<proteinExistence type="predicted"/>
<dbReference type="AlphaFoldDB" id="A0A9D1R4H6"/>
<dbReference type="Proteomes" id="UP000824265">
    <property type="component" value="Unassembled WGS sequence"/>
</dbReference>
<reference evidence="1" key="1">
    <citation type="journal article" date="2021" name="PeerJ">
        <title>Extensive microbial diversity within the chicken gut microbiome revealed by metagenomics and culture.</title>
        <authorList>
            <person name="Gilroy R."/>
            <person name="Ravi A."/>
            <person name="Getino M."/>
            <person name="Pursley I."/>
            <person name="Horton D.L."/>
            <person name="Alikhan N.F."/>
            <person name="Baker D."/>
            <person name="Gharbi K."/>
            <person name="Hall N."/>
            <person name="Watson M."/>
            <person name="Adriaenssens E.M."/>
            <person name="Foster-Nyarko E."/>
            <person name="Jarju S."/>
            <person name="Secka A."/>
            <person name="Antonio M."/>
            <person name="Oren A."/>
            <person name="Chaudhuri R.R."/>
            <person name="La Ragione R."/>
            <person name="Hildebrand F."/>
            <person name="Pallen M.J."/>
        </authorList>
    </citation>
    <scope>NUCLEOTIDE SEQUENCE</scope>
    <source>
        <strain evidence="1">CHK195-6426</strain>
    </source>
</reference>
<reference evidence="1" key="2">
    <citation type="submission" date="2021-04" db="EMBL/GenBank/DDBJ databases">
        <authorList>
            <person name="Gilroy R."/>
        </authorList>
    </citation>
    <scope>NUCLEOTIDE SEQUENCE</scope>
    <source>
        <strain evidence="1">CHK195-6426</strain>
    </source>
</reference>
<protein>
    <submittedName>
        <fullName evidence="1">DUF4160 domain-containing protein</fullName>
    </submittedName>
</protein>
<evidence type="ECO:0000313" key="2">
    <source>
        <dbReference type="Proteomes" id="UP000824265"/>
    </source>
</evidence>
<gene>
    <name evidence="1" type="ORF">H9742_07445</name>
</gene>
<sequence>MEIENTIPPHFYANYGEYECCIDINEIEKINGDMPDKQLKMLMGWAALHQDELKENWYLARQKETLFQIDPLR</sequence>
<dbReference type="InterPro" id="IPR025427">
    <property type="entry name" value="DUF4160"/>
</dbReference>
<dbReference type="Pfam" id="PF13711">
    <property type="entry name" value="DUF4160"/>
    <property type="match status" value="1"/>
</dbReference>